<protein>
    <recommendedName>
        <fullName evidence="4">Secreted protein</fullName>
    </recommendedName>
</protein>
<keyword evidence="1" id="KW-0732">Signal</keyword>
<reference evidence="2" key="1">
    <citation type="submission" date="2022-10" db="EMBL/GenBank/DDBJ databases">
        <title>Algoriphagus sp. a novel bacteria isolate from halophytes salicornia europaea.</title>
        <authorList>
            <person name="Peng Y."/>
            <person name="Jiang L."/>
            <person name="Lee J."/>
        </authorList>
    </citation>
    <scope>NUCLEOTIDE SEQUENCE</scope>
    <source>
        <strain evidence="2">TR-M5</strain>
    </source>
</reference>
<accession>A0ABY6MCX4</accession>
<keyword evidence="3" id="KW-1185">Reference proteome</keyword>
<organism evidence="2 3">
    <name type="scientific">Algoriphagus halophytocola</name>
    <dbReference type="NCBI Taxonomy" id="2991499"/>
    <lineage>
        <taxon>Bacteria</taxon>
        <taxon>Pseudomonadati</taxon>
        <taxon>Bacteroidota</taxon>
        <taxon>Cytophagia</taxon>
        <taxon>Cytophagales</taxon>
        <taxon>Cyclobacteriaceae</taxon>
        <taxon>Algoriphagus</taxon>
    </lineage>
</organism>
<evidence type="ECO:0000313" key="3">
    <source>
        <dbReference type="Proteomes" id="UP001163156"/>
    </source>
</evidence>
<gene>
    <name evidence="2" type="ORF">OM944_09615</name>
</gene>
<name>A0ABY6MCX4_9BACT</name>
<dbReference type="EMBL" id="CP110226">
    <property type="protein sequence ID" value="UZD20938.1"/>
    <property type="molecule type" value="Genomic_DNA"/>
</dbReference>
<feature type="chain" id="PRO_5045189736" description="Secreted protein" evidence="1">
    <location>
        <begin position="24"/>
        <end position="70"/>
    </location>
</feature>
<proteinExistence type="predicted"/>
<dbReference type="RefSeq" id="WP_264807362.1">
    <property type="nucleotide sequence ID" value="NZ_CP110226.1"/>
</dbReference>
<evidence type="ECO:0000313" key="2">
    <source>
        <dbReference type="EMBL" id="UZD20938.1"/>
    </source>
</evidence>
<feature type="signal peptide" evidence="1">
    <location>
        <begin position="1"/>
        <end position="23"/>
    </location>
</feature>
<dbReference type="Proteomes" id="UP001163156">
    <property type="component" value="Chromosome"/>
</dbReference>
<sequence>MKKLKLNGIALGLLGLLFSTSYTPTFSQEAGCVRCTEGSRECQRVVTEDQDADGNTVTTVHIFHGKPEAC</sequence>
<evidence type="ECO:0008006" key="4">
    <source>
        <dbReference type="Google" id="ProtNLM"/>
    </source>
</evidence>
<evidence type="ECO:0000256" key="1">
    <source>
        <dbReference type="SAM" id="SignalP"/>
    </source>
</evidence>